<dbReference type="EMBL" id="JAQQBR010001831">
    <property type="protein sequence ID" value="KAK0168247.1"/>
    <property type="molecule type" value="Genomic_DNA"/>
</dbReference>
<dbReference type="AlphaFoldDB" id="A0AA39FET3"/>
<organism evidence="1 2">
    <name type="scientific">Microctonus hyperodae</name>
    <name type="common">Parasitoid wasp</name>
    <dbReference type="NCBI Taxonomy" id="165561"/>
    <lineage>
        <taxon>Eukaryota</taxon>
        <taxon>Metazoa</taxon>
        <taxon>Ecdysozoa</taxon>
        <taxon>Arthropoda</taxon>
        <taxon>Hexapoda</taxon>
        <taxon>Insecta</taxon>
        <taxon>Pterygota</taxon>
        <taxon>Neoptera</taxon>
        <taxon>Endopterygota</taxon>
        <taxon>Hymenoptera</taxon>
        <taxon>Apocrita</taxon>
        <taxon>Ichneumonoidea</taxon>
        <taxon>Braconidae</taxon>
        <taxon>Euphorinae</taxon>
        <taxon>Microctonus</taxon>
    </lineage>
</organism>
<comment type="caution">
    <text evidence="1">The sequence shown here is derived from an EMBL/GenBank/DDBJ whole genome shotgun (WGS) entry which is preliminary data.</text>
</comment>
<protein>
    <submittedName>
        <fullName evidence="1">Uncharacterized protein</fullName>
    </submittedName>
</protein>
<evidence type="ECO:0000313" key="2">
    <source>
        <dbReference type="Proteomes" id="UP001168972"/>
    </source>
</evidence>
<evidence type="ECO:0000313" key="1">
    <source>
        <dbReference type="EMBL" id="KAK0168247.1"/>
    </source>
</evidence>
<accession>A0AA39FET3</accession>
<reference evidence="1" key="1">
    <citation type="journal article" date="2023" name="bioRxiv">
        <title>Scaffold-level genome assemblies of two parasitoid biocontrol wasps reveal the parthenogenesis mechanism and an associated novel virus.</title>
        <authorList>
            <person name="Inwood S."/>
            <person name="Skelly J."/>
            <person name="Guhlin J."/>
            <person name="Harrop T."/>
            <person name="Goldson S."/>
            <person name="Dearden P."/>
        </authorList>
    </citation>
    <scope>NUCLEOTIDE SEQUENCE</scope>
    <source>
        <strain evidence="1">Lincoln</strain>
        <tissue evidence="1">Whole body</tissue>
    </source>
</reference>
<name>A0AA39FET3_MICHY</name>
<reference evidence="1" key="2">
    <citation type="submission" date="2023-03" db="EMBL/GenBank/DDBJ databases">
        <authorList>
            <person name="Inwood S.N."/>
            <person name="Skelly J.G."/>
            <person name="Guhlin J."/>
            <person name="Harrop T.W.R."/>
            <person name="Goldson S.G."/>
            <person name="Dearden P.K."/>
        </authorList>
    </citation>
    <scope>NUCLEOTIDE SEQUENCE</scope>
    <source>
        <strain evidence="1">Lincoln</strain>
        <tissue evidence="1">Whole body</tissue>
    </source>
</reference>
<gene>
    <name evidence="1" type="ORF">PV327_002071</name>
</gene>
<proteinExistence type="predicted"/>
<keyword evidence="2" id="KW-1185">Reference proteome</keyword>
<dbReference type="Proteomes" id="UP001168972">
    <property type="component" value="Unassembled WGS sequence"/>
</dbReference>
<sequence length="346" mass="40198">MSRALEKKYYRRWSETILRRRDELNFAKTSDNDIISSIQKSQSTSSQHHDLNEIKTKTNNNILSGGNMRCGNHEFAIRKKLSKSTKIFNNVNGDIQHLRESIELRLINGQVNESLADDRQTKLIQHLNLITSTLDALIHHIQSLQLSHLSCCRIFKLGQQFARLSSMPVKSSSTFADNFTSIINQVEFDGNKIIQQLKDIVIMCTTSISTRNNQVQLLIDDYTMRHNDFSLAIKNFKCLLNNPRVNYNQLEKLYEQYDSILQKYQRKRHAVNLELSKIIQGRLNSLKEGLQLINIFYNNHEYWNKTGGIIQLISDCLSENDFVNDNIVESNTRQQTTEKICQKSRK</sequence>